<dbReference type="GO" id="GO:0016192">
    <property type="term" value="P:vesicle-mediated transport"/>
    <property type="evidence" value="ECO:0007669"/>
    <property type="project" value="InterPro"/>
</dbReference>
<keyword evidence="6" id="KW-1185">Reference proteome</keyword>
<sequence>MNCRLTENLKFKKLILVFLLDEQCQESVRHGDYGCEQRCEGRRNSNSLILALTVKTVFLDSLWDLIADPIPMLVAHIVAALCEISESHPNSNIFDLNPQNILLNDTDYGNMLLKKLTLHFSLCWILSQKISTNLKKGPGIATKKINLFFGNYNDPISVKLEKLATMIYLASHAICLGSCRIEGICSQSWMPTLFSKLCRSLDTHHVVQEVPVVIKNIFQNTTISKKVPLPLYVRIVDSLHEHSTHMIWIVREYAESIDNKCELLESFFKIFHNESPQEQTTVLAPSEAVSRGTIRNWSWRQIFWGQLWLDERNCYNGSLASLDHKSFNANLPYHHEALKSLHTKYVLSIVSSGLNDLFELSMRVGMAPGRHAKDLAIPGTFTHCQEHIDMEMSFTSKHLQHMTDLAIQFNKNSFDVIPHSPLAISLLRMDAKPQH</sequence>
<evidence type="ECO:0000313" key="5">
    <source>
        <dbReference type="EMBL" id="KAG8513922.1"/>
    </source>
</evidence>
<dbReference type="SUPFAM" id="SSF48371">
    <property type="entry name" value="ARM repeat"/>
    <property type="match status" value="1"/>
</dbReference>
<name>A0A8J6DLJ6_GALPY</name>
<organism evidence="5 6">
    <name type="scientific">Galemys pyrenaicus</name>
    <name type="common">Iberian desman</name>
    <name type="synonym">Pyrenean desman</name>
    <dbReference type="NCBI Taxonomy" id="202257"/>
    <lineage>
        <taxon>Eukaryota</taxon>
        <taxon>Metazoa</taxon>
        <taxon>Chordata</taxon>
        <taxon>Craniata</taxon>
        <taxon>Vertebrata</taxon>
        <taxon>Euteleostomi</taxon>
        <taxon>Mammalia</taxon>
        <taxon>Eutheria</taxon>
        <taxon>Laurasiatheria</taxon>
        <taxon>Eulipotyphla</taxon>
        <taxon>Talpidae</taxon>
        <taxon>Galemys</taxon>
    </lineage>
</organism>
<evidence type="ECO:0000256" key="2">
    <source>
        <dbReference type="ARBA" id="ARBA00022448"/>
    </source>
</evidence>
<gene>
    <name evidence="5" type="ORF">J0S82_003522</name>
</gene>
<dbReference type="GO" id="GO:0012505">
    <property type="term" value="C:endomembrane system"/>
    <property type="evidence" value="ECO:0007669"/>
    <property type="project" value="UniProtKB-SubCell"/>
</dbReference>
<dbReference type="SUPFAM" id="SSF49348">
    <property type="entry name" value="Clathrin adaptor appendage domain"/>
    <property type="match status" value="1"/>
</dbReference>
<keyword evidence="4" id="KW-0472">Membrane</keyword>
<dbReference type="InterPro" id="IPR013041">
    <property type="entry name" value="Clathrin_app_Ig-like_sf"/>
</dbReference>
<keyword evidence="2" id="KW-0813">Transport</keyword>
<proteinExistence type="predicted"/>
<dbReference type="InterPro" id="IPR011989">
    <property type="entry name" value="ARM-like"/>
</dbReference>
<dbReference type="InterPro" id="IPR013037">
    <property type="entry name" value="Clathrin_b-adaptin_app_Ig-like"/>
</dbReference>
<evidence type="ECO:0000256" key="4">
    <source>
        <dbReference type="ARBA" id="ARBA00023136"/>
    </source>
</evidence>
<dbReference type="InterPro" id="IPR026739">
    <property type="entry name" value="AP_beta"/>
</dbReference>
<protein>
    <submittedName>
        <fullName evidence="5">AP-1 complex subunit beta-1</fullName>
    </submittedName>
</protein>
<dbReference type="PANTHER" id="PTHR11134">
    <property type="entry name" value="ADAPTOR COMPLEX SUBUNIT BETA FAMILY MEMBER"/>
    <property type="match status" value="1"/>
</dbReference>
<dbReference type="Gene3D" id="1.25.10.10">
    <property type="entry name" value="Leucine-rich Repeat Variant"/>
    <property type="match status" value="1"/>
</dbReference>
<dbReference type="InterPro" id="IPR016024">
    <property type="entry name" value="ARM-type_fold"/>
</dbReference>
<dbReference type="AlphaFoldDB" id="A0A8J6DLJ6"/>
<accession>A0A8J6DLJ6</accession>
<dbReference type="Proteomes" id="UP000700334">
    <property type="component" value="Unassembled WGS sequence"/>
</dbReference>
<dbReference type="OrthoDB" id="10254310at2759"/>
<keyword evidence="3" id="KW-0653">Protein transport</keyword>
<dbReference type="EMBL" id="JAGFMF010011752">
    <property type="protein sequence ID" value="KAG8513922.1"/>
    <property type="molecule type" value="Genomic_DNA"/>
</dbReference>
<dbReference type="GO" id="GO:0006886">
    <property type="term" value="P:intracellular protein transport"/>
    <property type="evidence" value="ECO:0007669"/>
    <property type="project" value="InterPro"/>
</dbReference>
<dbReference type="Gene3D" id="2.60.40.1150">
    <property type="match status" value="1"/>
</dbReference>
<evidence type="ECO:0000256" key="1">
    <source>
        <dbReference type="ARBA" id="ARBA00004184"/>
    </source>
</evidence>
<evidence type="ECO:0000256" key="3">
    <source>
        <dbReference type="ARBA" id="ARBA00022927"/>
    </source>
</evidence>
<comment type="subcellular location">
    <subcellularLocation>
        <location evidence="1">Endomembrane system</location>
        <topology evidence="1">Peripheral membrane protein</topology>
    </subcellularLocation>
</comment>
<comment type="caution">
    <text evidence="5">The sequence shown here is derived from an EMBL/GenBank/DDBJ whole genome shotgun (WGS) entry which is preliminary data.</text>
</comment>
<reference evidence="5" key="1">
    <citation type="journal article" date="2021" name="Evol. Appl.">
        <title>The genome of the Pyrenean desman and the effects of bottlenecks and inbreeding on the genomic landscape of an endangered species.</title>
        <authorList>
            <person name="Escoda L."/>
            <person name="Castresana J."/>
        </authorList>
    </citation>
    <scope>NUCLEOTIDE SEQUENCE</scope>
    <source>
        <strain evidence="5">IBE-C5619</strain>
    </source>
</reference>
<evidence type="ECO:0000313" key="6">
    <source>
        <dbReference type="Proteomes" id="UP000700334"/>
    </source>
</evidence>